<reference evidence="3" key="1">
    <citation type="journal article" date="2011" name="Proc. Natl. Acad. Sci. U.S.A.">
        <title>Obligate biotrophy features unraveled by the genomic analysis of rust fungi.</title>
        <authorList>
            <person name="Duplessis S."/>
            <person name="Cuomo C.A."/>
            <person name="Lin Y.-C."/>
            <person name="Aerts A."/>
            <person name="Tisserant E."/>
            <person name="Veneault-Fourrey C."/>
            <person name="Joly D.L."/>
            <person name="Hacquard S."/>
            <person name="Amselem J."/>
            <person name="Cantarel B.L."/>
            <person name="Chiu R."/>
            <person name="Coutinho P.M."/>
            <person name="Feau N."/>
            <person name="Field M."/>
            <person name="Frey P."/>
            <person name="Gelhaye E."/>
            <person name="Goldberg J."/>
            <person name="Grabherr M.G."/>
            <person name="Kodira C.D."/>
            <person name="Kohler A."/>
            <person name="Kuees U."/>
            <person name="Lindquist E.A."/>
            <person name="Lucas S.M."/>
            <person name="Mago R."/>
            <person name="Mauceli E."/>
            <person name="Morin E."/>
            <person name="Murat C."/>
            <person name="Pangilinan J.L."/>
            <person name="Park R."/>
            <person name="Pearson M."/>
            <person name="Quesneville H."/>
            <person name="Rouhier N."/>
            <person name="Sakthikumar S."/>
            <person name="Salamov A.A."/>
            <person name="Schmutz J."/>
            <person name="Selles B."/>
            <person name="Shapiro H."/>
            <person name="Tanguay P."/>
            <person name="Tuskan G.A."/>
            <person name="Henrissat B."/>
            <person name="Van de Peer Y."/>
            <person name="Rouze P."/>
            <person name="Ellis J.G."/>
            <person name="Dodds P.N."/>
            <person name="Schein J.E."/>
            <person name="Zhong S."/>
            <person name="Hamelin R.C."/>
            <person name="Grigoriev I.V."/>
            <person name="Szabo L.J."/>
            <person name="Martin F."/>
        </authorList>
    </citation>
    <scope>NUCLEOTIDE SEQUENCE [LARGE SCALE GENOMIC DNA]</scope>
    <source>
        <strain evidence="3">98AG31 / pathotype 3-4-7</strain>
    </source>
</reference>
<name>F4S276_MELLP</name>
<feature type="region of interest" description="Disordered" evidence="1">
    <location>
        <begin position="1"/>
        <end position="50"/>
    </location>
</feature>
<evidence type="ECO:0000313" key="2">
    <source>
        <dbReference type="EMBL" id="EGG01251.1"/>
    </source>
</evidence>
<dbReference type="HOGENOM" id="CLU_3125422_0_0_1"/>
<dbReference type="AlphaFoldDB" id="F4S276"/>
<keyword evidence="3" id="KW-1185">Reference proteome</keyword>
<organism evidence="3">
    <name type="scientific">Melampsora larici-populina (strain 98AG31 / pathotype 3-4-7)</name>
    <name type="common">Poplar leaf rust fungus</name>
    <dbReference type="NCBI Taxonomy" id="747676"/>
    <lineage>
        <taxon>Eukaryota</taxon>
        <taxon>Fungi</taxon>
        <taxon>Dikarya</taxon>
        <taxon>Basidiomycota</taxon>
        <taxon>Pucciniomycotina</taxon>
        <taxon>Pucciniomycetes</taxon>
        <taxon>Pucciniales</taxon>
        <taxon>Melampsoraceae</taxon>
        <taxon>Melampsora</taxon>
    </lineage>
</organism>
<dbReference type="KEGG" id="mlr:MELLADRAFT_92620"/>
<dbReference type="VEuPathDB" id="FungiDB:MELLADRAFT_92620"/>
<protein>
    <submittedName>
        <fullName evidence="2">Uncharacterized protein</fullName>
    </submittedName>
</protein>
<dbReference type="Proteomes" id="UP000001072">
    <property type="component" value="Unassembled WGS sequence"/>
</dbReference>
<accession>F4S276</accession>
<dbReference type="InParanoid" id="F4S276"/>
<dbReference type="RefSeq" id="XP_007415601.1">
    <property type="nucleotide sequence ID" value="XM_007415539.1"/>
</dbReference>
<proteinExistence type="predicted"/>
<evidence type="ECO:0000256" key="1">
    <source>
        <dbReference type="SAM" id="MobiDB-lite"/>
    </source>
</evidence>
<sequence length="50" mass="5655">MKASRDEKVHRRELRSEGVYHSDNSEDDGDAQQVQDDLLGKGVGNELQKN</sequence>
<dbReference type="EMBL" id="GL883140">
    <property type="protein sequence ID" value="EGG01251.1"/>
    <property type="molecule type" value="Genomic_DNA"/>
</dbReference>
<feature type="compositionally biased region" description="Basic and acidic residues" evidence="1">
    <location>
        <begin position="1"/>
        <end position="24"/>
    </location>
</feature>
<dbReference type="GeneID" id="18936311"/>
<gene>
    <name evidence="2" type="ORF">MELLADRAFT_92620</name>
</gene>
<evidence type="ECO:0000313" key="3">
    <source>
        <dbReference type="Proteomes" id="UP000001072"/>
    </source>
</evidence>